<evidence type="ECO:0000256" key="6">
    <source>
        <dbReference type="ARBA" id="ARBA00022679"/>
    </source>
</evidence>
<evidence type="ECO:0000256" key="8">
    <source>
        <dbReference type="ARBA" id="ARBA00031445"/>
    </source>
</evidence>
<feature type="domain" description="3-deoxy-D-manno-octulosonic-acid transferase N-terminal" evidence="13">
    <location>
        <begin position="70"/>
        <end position="247"/>
    </location>
</feature>
<evidence type="ECO:0000256" key="3">
    <source>
        <dbReference type="ARBA" id="ARBA00006380"/>
    </source>
</evidence>
<sequence length="465" mass="51631">MGEGASAMRGFYRSLLSRLLTTLKYPARMRSDPIERLLRGLYSAALYLLVPVTVYHLIWRGFRHPAYFMRWSERYARYHDRPHTGTLWLHAVSVGEVNAAIPLVAALKRGRPDLRLLVTTITPTGSERVRALWGHDVEHVYLPYDLPGAISRFLDHHRPHAGLIMETELWPNLLFGCRDRDIPVVIINARLSERSLRGYRVLAPLVGRALRTVRAVAAQSMADAMRFVRLGARPEQVVETGNLKFDVMVPPALEDFAAECRSHCGARPVWIAASTHEDEEGAVLSIHRRLRNRFPGLLLLWAPRHPERFRMVAEQARVAGWTVTTRSRAQWPGQDDDVFVVDTLGELMQFYACADVAFVGGSLQPIGGHNLLEPAAAGTAIVTGPHLHNFAEISRRLLDATALLVGQDEAGIEAALAQLLADPAERERMAEAGRALVETGRGALAQTMVLLQPLLPASNDGHGRG</sequence>
<evidence type="ECO:0000256" key="7">
    <source>
        <dbReference type="ARBA" id="ARBA00022968"/>
    </source>
</evidence>
<dbReference type="InterPro" id="IPR007507">
    <property type="entry name" value="Glycos_transf_N"/>
</dbReference>
<feature type="site" description="Transition state stabilizer" evidence="11">
    <location>
        <position position="244"/>
    </location>
</feature>
<dbReference type="InterPro" id="IPR039901">
    <property type="entry name" value="Kdotransferase"/>
</dbReference>
<dbReference type="SUPFAM" id="SSF53756">
    <property type="entry name" value="UDP-Glycosyltransferase/glycogen phosphorylase"/>
    <property type="match status" value="1"/>
</dbReference>
<comment type="pathway">
    <text evidence="2 12">Bacterial outer membrane biogenesis; LPS core biosynthesis.</text>
</comment>
<feature type="site" description="Transition state stabilizer" evidence="11">
    <location>
        <position position="166"/>
    </location>
</feature>
<dbReference type="NCBIfam" id="NF004388">
    <property type="entry name" value="PRK05749.1-4"/>
    <property type="match status" value="1"/>
</dbReference>
<dbReference type="FunFam" id="3.40.50.2000:FF:000032">
    <property type="entry name" value="3-deoxy-D-manno-octulosonic acid transferase"/>
    <property type="match status" value="1"/>
</dbReference>
<evidence type="ECO:0000256" key="12">
    <source>
        <dbReference type="RuleBase" id="RU365103"/>
    </source>
</evidence>
<dbReference type="GO" id="GO:0009245">
    <property type="term" value="P:lipid A biosynthetic process"/>
    <property type="evidence" value="ECO:0007669"/>
    <property type="project" value="TreeGrafter"/>
</dbReference>
<reference evidence="14 15" key="1">
    <citation type="submission" date="2017-02" db="EMBL/GenBank/DDBJ databases">
        <authorList>
            <person name="Peterson S.W."/>
        </authorList>
    </citation>
    <scope>NUCLEOTIDE SEQUENCE [LARGE SCALE GENOMIC DNA]</scope>
    <source>
        <strain evidence="14 15">DSM 21749</strain>
    </source>
</reference>
<dbReference type="EC" id="2.4.99.12" evidence="4 12"/>
<evidence type="ECO:0000256" key="2">
    <source>
        <dbReference type="ARBA" id="ARBA00004713"/>
    </source>
</evidence>
<keyword evidence="6 12" id="KW-0808">Transferase</keyword>
<accession>A0A1T4QH96</accession>
<dbReference type="UniPathway" id="UPA00958"/>
<comment type="function">
    <text evidence="12">Involved in lipopolysaccharide (LPS) biosynthesis. Catalyzes the transfer of 3-deoxy-D-manno-octulosonate (Kdo) residue(s) from CMP-Kdo to lipid IV(A), the tetraacyldisaccharide-1,4'-bisphosphate precursor of lipid A.</text>
</comment>
<name>A0A1T4QH96_9GAMM</name>
<keyword evidence="12" id="KW-0448">Lipopolysaccharide biosynthesis</keyword>
<comment type="subcellular location">
    <subcellularLocation>
        <location evidence="1">Cell inner membrane</location>
        <topology evidence="1">Single-pass membrane protein</topology>
        <orientation evidence="1">Cytoplasmic side</orientation>
    </subcellularLocation>
    <subcellularLocation>
        <location evidence="12">Cell membrane</location>
    </subcellularLocation>
</comment>
<evidence type="ECO:0000313" key="14">
    <source>
        <dbReference type="EMBL" id="SKA03074.1"/>
    </source>
</evidence>
<dbReference type="PANTHER" id="PTHR42755">
    <property type="entry name" value="3-DEOXY-MANNO-OCTULOSONATE CYTIDYLYLTRANSFERASE"/>
    <property type="match status" value="1"/>
</dbReference>
<dbReference type="EMBL" id="FUXP01000005">
    <property type="protein sequence ID" value="SKA03074.1"/>
    <property type="molecule type" value="Genomic_DNA"/>
</dbReference>
<keyword evidence="15" id="KW-1185">Reference proteome</keyword>
<evidence type="ECO:0000256" key="1">
    <source>
        <dbReference type="ARBA" id="ARBA00004388"/>
    </source>
</evidence>
<dbReference type="Proteomes" id="UP000190061">
    <property type="component" value="Unassembled WGS sequence"/>
</dbReference>
<dbReference type="Gene3D" id="3.40.50.2000">
    <property type="entry name" value="Glycogen Phosphorylase B"/>
    <property type="match status" value="1"/>
</dbReference>
<keyword evidence="12" id="KW-0472">Membrane</keyword>
<dbReference type="GO" id="GO:0009244">
    <property type="term" value="P:lipopolysaccharide core region biosynthetic process"/>
    <property type="evidence" value="ECO:0007669"/>
    <property type="project" value="UniProtKB-UniRule"/>
</dbReference>
<organism evidence="14 15">
    <name type="scientific">Lysobacter spongiicola DSM 21749</name>
    <dbReference type="NCBI Taxonomy" id="1122188"/>
    <lineage>
        <taxon>Bacteria</taxon>
        <taxon>Pseudomonadati</taxon>
        <taxon>Pseudomonadota</taxon>
        <taxon>Gammaproteobacteria</taxon>
        <taxon>Lysobacterales</taxon>
        <taxon>Lysobacteraceae</taxon>
        <taxon>Novilysobacter</taxon>
    </lineage>
</organism>
<dbReference type="STRING" id="1122188.SAMN02745674_01615"/>
<dbReference type="InterPro" id="IPR038107">
    <property type="entry name" value="Glycos_transf_N_sf"/>
</dbReference>
<evidence type="ECO:0000256" key="11">
    <source>
        <dbReference type="PIRSR" id="PIRSR639901-2"/>
    </source>
</evidence>
<protein>
    <recommendedName>
        <fullName evidence="5 12">3-deoxy-D-manno-octulosonic acid transferase</fullName>
        <shortName evidence="12">Kdo transferase</shortName>
        <ecNumber evidence="4 12">2.4.99.12</ecNumber>
    </recommendedName>
    <alternativeName>
        <fullName evidence="8 12">Lipid IV(A) 3-deoxy-D-manno-octulosonic acid transferase</fullName>
    </alternativeName>
</protein>
<dbReference type="PANTHER" id="PTHR42755:SF1">
    <property type="entry name" value="3-DEOXY-D-MANNO-OCTULOSONIC ACID TRANSFERASE, MITOCHONDRIAL-RELATED"/>
    <property type="match status" value="1"/>
</dbReference>
<comment type="catalytic activity">
    <reaction evidence="9 12">
        <text>lipid IVA (E. coli) + CMP-3-deoxy-beta-D-manno-octulosonate = alpha-Kdo-(2-&gt;6)-lipid IVA (E. coli) + CMP + H(+)</text>
        <dbReference type="Rhea" id="RHEA:28066"/>
        <dbReference type="ChEBI" id="CHEBI:15378"/>
        <dbReference type="ChEBI" id="CHEBI:58603"/>
        <dbReference type="ChEBI" id="CHEBI:60364"/>
        <dbReference type="ChEBI" id="CHEBI:60377"/>
        <dbReference type="ChEBI" id="CHEBI:85987"/>
        <dbReference type="EC" id="2.4.99.12"/>
    </reaction>
</comment>
<keyword evidence="7" id="KW-0735">Signal-anchor</keyword>
<gene>
    <name evidence="14" type="ORF">SAMN02745674_01615</name>
</gene>
<comment type="similarity">
    <text evidence="3">Belongs to the glycosyltransferase group 1 family. Glycosyltransferase 30 subfamily.</text>
</comment>
<dbReference type="Pfam" id="PF04413">
    <property type="entry name" value="Glycos_transf_N"/>
    <property type="match status" value="1"/>
</dbReference>
<proteinExistence type="inferred from homology"/>
<evidence type="ECO:0000256" key="9">
    <source>
        <dbReference type="ARBA" id="ARBA00049183"/>
    </source>
</evidence>
<evidence type="ECO:0000256" key="10">
    <source>
        <dbReference type="PIRSR" id="PIRSR639901-1"/>
    </source>
</evidence>
<evidence type="ECO:0000259" key="13">
    <source>
        <dbReference type="Pfam" id="PF04413"/>
    </source>
</evidence>
<feature type="active site" description="Proton acceptor" evidence="10">
    <location>
        <position position="96"/>
    </location>
</feature>
<dbReference type="Gene3D" id="3.40.50.11720">
    <property type="entry name" value="3-Deoxy-D-manno-octulosonic-acid transferase, N-terminal domain"/>
    <property type="match status" value="1"/>
</dbReference>
<dbReference type="GO" id="GO:0043842">
    <property type="term" value="F:Kdo transferase activity"/>
    <property type="evidence" value="ECO:0007669"/>
    <property type="project" value="UniProtKB-EC"/>
</dbReference>
<dbReference type="FunFam" id="3.40.50.11720:FF:000001">
    <property type="entry name" value="3-deoxy-D-manno-octulosonic acid transferase"/>
    <property type="match status" value="1"/>
</dbReference>
<evidence type="ECO:0000313" key="15">
    <source>
        <dbReference type="Proteomes" id="UP000190061"/>
    </source>
</evidence>
<keyword evidence="12" id="KW-1133">Transmembrane helix</keyword>
<keyword evidence="12" id="KW-0812">Transmembrane</keyword>
<evidence type="ECO:0000256" key="4">
    <source>
        <dbReference type="ARBA" id="ARBA00012621"/>
    </source>
</evidence>
<feature type="transmembrane region" description="Helical" evidence="12">
    <location>
        <begin position="37"/>
        <end position="59"/>
    </location>
</feature>
<evidence type="ECO:0000256" key="5">
    <source>
        <dbReference type="ARBA" id="ARBA00019077"/>
    </source>
</evidence>
<dbReference type="GO" id="GO:0005886">
    <property type="term" value="C:plasma membrane"/>
    <property type="evidence" value="ECO:0007669"/>
    <property type="project" value="UniProtKB-SubCell"/>
</dbReference>
<dbReference type="AlphaFoldDB" id="A0A1T4QH96"/>
<keyword evidence="12" id="KW-1003">Cell membrane</keyword>